<keyword evidence="12" id="KW-0249">Electron transport</keyword>
<evidence type="ECO:0000256" key="6">
    <source>
        <dbReference type="ARBA" id="ARBA00019425"/>
    </source>
</evidence>
<comment type="cofactor">
    <cofactor evidence="1">
        <name>heme</name>
        <dbReference type="ChEBI" id="CHEBI:30413"/>
    </cofactor>
</comment>
<dbReference type="OrthoDB" id="9809280at2"/>
<evidence type="ECO:0000313" key="18">
    <source>
        <dbReference type="Proteomes" id="UP000598196"/>
    </source>
</evidence>
<dbReference type="CDD" id="cd03495">
    <property type="entry name" value="SQR_TypeC_SdhD_like"/>
    <property type="match status" value="1"/>
</dbReference>
<dbReference type="Gene3D" id="1.20.1300.10">
    <property type="entry name" value="Fumarate reductase/succinate dehydrogenase, transmembrane subunit"/>
    <property type="match status" value="1"/>
</dbReference>
<evidence type="ECO:0000256" key="15">
    <source>
        <dbReference type="ARBA" id="ARBA00023136"/>
    </source>
</evidence>
<evidence type="ECO:0000256" key="12">
    <source>
        <dbReference type="ARBA" id="ARBA00022982"/>
    </source>
</evidence>
<comment type="pathway">
    <text evidence="4">Carbohydrate metabolism; tricarboxylic acid cycle.</text>
</comment>
<sequence>MRYLTARKRAEGKGASGTGTEHHWFMQVSAVGLAFMIPVWVYIFGSTLGKPHAEVVATFARPFPAILTGLVLFVGMRHFAKGAQMMIEDYAHGSTKKGLIMLAISISYAVIAVGIYALAKIAL</sequence>
<evidence type="ECO:0000256" key="3">
    <source>
        <dbReference type="ARBA" id="ARBA00004141"/>
    </source>
</evidence>
<proteinExistence type="predicted"/>
<evidence type="ECO:0000256" key="13">
    <source>
        <dbReference type="ARBA" id="ARBA00022989"/>
    </source>
</evidence>
<dbReference type="EMBL" id="BMLP01000002">
    <property type="protein sequence ID" value="GGO31893.1"/>
    <property type="molecule type" value="Genomic_DNA"/>
</dbReference>
<comment type="subunit">
    <text evidence="5">Part of an enzyme complex containing four subunits: a flavoprotein, an iron-sulfur protein, plus two membrane-anchoring proteins, SdhC and SdhD.</text>
</comment>
<comment type="caution">
    <text evidence="17">The sequence shown here is derived from an EMBL/GenBank/DDBJ whole genome shotgun (WGS) entry which is preliminary data.</text>
</comment>
<keyword evidence="10 16" id="KW-0812">Transmembrane</keyword>
<accession>A0A917YKM9</accession>
<organism evidence="17 18">
    <name type="scientific">Gemmobacter aquaticus</name>
    <dbReference type="NCBI Taxonomy" id="490185"/>
    <lineage>
        <taxon>Bacteria</taxon>
        <taxon>Pseudomonadati</taxon>
        <taxon>Pseudomonadota</taxon>
        <taxon>Alphaproteobacteria</taxon>
        <taxon>Rhodobacterales</taxon>
        <taxon>Paracoccaceae</taxon>
        <taxon>Gemmobacter</taxon>
    </lineage>
</organism>
<evidence type="ECO:0000313" key="17">
    <source>
        <dbReference type="EMBL" id="GGO31893.1"/>
    </source>
</evidence>
<dbReference type="InterPro" id="IPR014312">
    <property type="entry name" value="Succ_DH_anchor"/>
</dbReference>
<dbReference type="InterPro" id="IPR000701">
    <property type="entry name" value="SuccDH_FuR_B_TM-su"/>
</dbReference>
<dbReference type="GO" id="GO:0006099">
    <property type="term" value="P:tricarboxylic acid cycle"/>
    <property type="evidence" value="ECO:0007669"/>
    <property type="project" value="UniProtKB-KW"/>
</dbReference>
<dbReference type="Pfam" id="PF01127">
    <property type="entry name" value="Sdh_cyt"/>
    <property type="match status" value="1"/>
</dbReference>
<dbReference type="GO" id="GO:0046872">
    <property type="term" value="F:metal ion binding"/>
    <property type="evidence" value="ECO:0007669"/>
    <property type="project" value="UniProtKB-KW"/>
</dbReference>
<comment type="subcellular location">
    <subcellularLocation>
        <location evidence="3">Membrane</location>
        <topology evidence="3">Multi-pass membrane protein</topology>
    </subcellularLocation>
</comment>
<evidence type="ECO:0000256" key="4">
    <source>
        <dbReference type="ARBA" id="ARBA00005163"/>
    </source>
</evidence>
<evidence type="ECO:0000256" key="16">
    <source>
        <dbReference type="SAM" id="Phobius"/>
    </source>
</evidence>
<comment type="function">
    <text evidence="2">Membrane-anchoring subunit of succinate dehydrogenase (SDH).</text>
</comment>
<keyword evidence="15 16" id="KW-0472">Membrane</keyword>
<dbReference type="GO" id="GO:0016020">
    <property type="term" value="C:membrane"/>
    <property type="evidence" value="ECO:0007669"/>
    <property type="project" value="UniProtKB-SubCell"/>
</dbReference>
<dbReference type="AlphaFoldDB" id="A0A917YKM9"/>
<keyword evidence="9" id="KW-0349">Heme</keyword>
<evidence type="ECO:0000256" key="1">
    <source>
        <dbReference type="ARBA" id="ARBA00001971"/>
    </source>
</evidence>
<name>A0A917YKM9_9RHOB</name>
<keyword evidence="14" id="KW-0408">Iron</keyword>
<evidence type="ECO:0000256" key="14">
    <source>
        <dbReference type="ARBA" id="ARBA00023004"/>
    </source>
</evidence>
<keyword evidence="11" id="KW-0479">Metal-binding</keyword>
<evidence type="ECO:0000256" key="11">
    <source>
        <dbReference type="ARBA" id="ARBA00022723"/>
    </source>
</evidence>
<keyword evidence="7" id="KW-0813">Transport</keyword>
<feature type="transmembrane region" description="Helical" evidence="16">
    <location>
        <begin position="24"/>
        <end position="43"/>
    </location>
</feature>
<reference evidence="17 18" key="1">
    <citation type="journal article" date="2014" name="Int. J. Syst. Evol. Microbiol.">
        <title>Complete genome sequence of Corynebacterium casei LMG S-19264T (=DSM 44701T), isolated from a smear-ripened cheese.</title>
        <authorList>
            <consortium name="US DOE Joint Genome Institute (JGI-PGF)"/>
            <person name="Walter F."/>
            <person name="Albersmeier A."/>
            <person name="Kalinowski J."/>
            <person name="Ruckert C."/>
        </authorList>
    </citation>
    <scope>NUCLEOTIDE SEQUENCE [LARGE SCALE GENOMIC DNA]</scope>
    <source>
        <strain evidence="17 18">CGMCC 1.7029</strain>
    </source>
</reference>
<evidence type="ECO:0000256" key="9">
    <source>
        <dbReference type="ARBA" id="ARBA00022617"/>
    </source>
</evidence>
<evidence type="ECO:0000256" key="10">
    <source>
        <dbReference type="ARBA" id="ARBA00022692"/>
    </source>
</evidence>
<evidence type="ECO:0000256" key="2">
    <source>
        <dbReference type="ARBA" id="ARBA00004050"/>
    </source>
</evidence>
<keyword evidence="8" id="KW-0816">Tricarboxylic acid cycle</keyword>
<feature type="transmembrane region" description="Helical" evidence="16">
    <location>
        <begin position="100"/>
        <end position="119"/>
    </location>
</feature>
<keyword evidence="18" id="KW-1185">Reference proteome</keyword>
<protein>
    <recommendedName>
        <fullName evidence="6">Succinate dehydrogenase hydrophobic membrane anchor subunit</fullName>
    </recommendedName>
</protein>
<keyword evidence="13 16" id="KW-1133">Transmembrane helix</keyword>
<evidence type="ECO:0000256" key="8">
    <source>
        <dbReference type="ARBA" id="ARBA00022532"/>
    </source>
</evidence>
<feature type="transmembrane region" description="Helical" evidence="16">
    <location>
        <begin position="63"/>
        <end position="80"/>
    </location>
</feature>
<evidence type="ECO:0000256" key="5">
    <source>
        <dbReference type="ARBA" id="ARBA00011558"/>
    </source>
</evidence>
<dbReference type="NCBIfam" id="TIGR02968">
    <property type="entry name" value="succ_dehyd_anc"/>
    <property type="match status" value="1"/>
</dbReference>
<dbReference type="RefSeq" id="WP_146286348.1">
    <property type="nucleotide sequence ID" value="NZ_BMLP01000002.1"/>
</dbReference>
<evidence type="ECO:0000256" key="7">
    <source>
        <dbReference type="ARBA" id="ARBA00022448"/>
    </source>
</evidence>
<dbReference type="Proteomes" id="UP000598196">
    <property type="component" value="Unassembled WGS sequence"/>
</dbReference>
<dbReference type="GO" id="GO:0020037">
    <property type="term" value="F:heme binding"/>
    <property type="evidence" value="ECO:0007669"/>
    <property type="project" value="InterPro"/>
</dbReference>
<gene>
    <name evidence="17" type="ORF">GCM10010991_18550</name>
</gene>
<dbReference type="SUPFAM" id="SSF81343">
    <property type="entry name" value="Fumarate reductase respiratory complex transmembrane subunits"/>
    <property type="match status" value="1"/>
</dbReference>
<dbReference type="InterPro" id="IPR034804">
    <property type="entry name" value="SQR/QFR_C/D"/>
</dbReference>